<proteinExistence type="predicted"/>
<accession>A0A1J4Q5V0</accession>
<feature type="domain" description="HTH luxR-type" evidence="5">
    <location>
        <begin position="394"/>
        <end position="461"/>
    </location>
</feature>
<evidence type="ECO:0000256" key="1">
    <source>
        <dbReference type="ARBA" id="ARBA00023015"/>
    </source>
</evidence>
<dbReference type="SUPFAM" id="SSF46894">
    <property type="entry name" value="C-terminal effector domain of the bipartite response regulators"/>
    <property type="match status" value="1"/>
</dbReference>
<name>A0A1J4Q5V0_9ACTN</name>
<keyword evidence="7" id="KW-1185">Reference proteome</keyword>
<dbReference type="CDD" id="cd06170">
    <property type="entry name" value="LuxR_C_like"/>
    <property type="match status" value="1"/>
</dbReference>
<keyword evidence="3" id="KW-0804">Transcription</keyword>
<evidence type="ECO:0000256" key="3">
    <source>
        <dbReference type="ARBA" id="ARBA00023163"/>
    </source>
</evidence>
<feature type="compositionally biased region" description="Basic residues" evidence="4">
    <location>
        <begin position="67"/>
        <end position="77"/>
    </location>
</feature>
<keyword evidence="2" id="KW-0238">DNA-binding</keyword>
<comment type="caution">
    <text evidence="6">The sequence shown here is derived from an EMBL/GenBank/DDBJ whole genome shotgun (WGS) entry which is preliminary data.</text>
</comment>
<dbReference type="PANTHER" id="PTHR44688">
    <property type="entry name" value="DNA-BINDING TRANSCRIPTIONAL ACTIVATOR DEVR_DOSR"/>
    <property type="match status" value="1"/>
</dbReference>
<dbReference type="OrthoDB" id="5378762at2"/>
<feature type="region of interest" description="Disordered" evidence="4">
    <location>
        <begin position="1"/>
        <end position="101"/>
    </location>
</feature>
<evidence type="ECO:0000256" key="4">
    <source>
        <dbReference type="SAM" id="MobiDB-lite"/>
    </source>
</evidence>
<evidence type="ECO:0000259" key="5">
    <source>
        <dbReference type="PROSITE" id="PS50043"/>
    </source>
</evidence>
<dbReference type="GO" id="GO:0003677">
    <property type="term" value="F:DNA binding"/>
    <property type="evidence" value="ECO:0007669"/>
    <property type="project" value="UniProtKB-KW"/>
</dbReference>
<dbReference type="SMART" id="SM00421">
    <property type="entry name" value="HTH_LUXR"/>
    <property type="match status" value="1"/>
</dbReference>
<keyword evidence="1" id="KW-0805">Transcription regulation</keyword>
<sequence length="469" mass="50496">MSDDQALGQPVRSPGGPGTVQTRATGDEFTGVPGEDVLPPGAAGRVRRSAGPAARALARRSLTARAANRRLTRRRPRPAALISPGARRLGPPEGRKRARPGALPVWRQEADAARWATALAAAGGVGALIEDPRTRLHPAVDALFCGRVSEAASLVETAWADIDRLRLLGVRGHGPAAKALIRAHRGLRDGPADPSARFDARCGTREDEIQIVEGLGHAVRELLHGAGEAARARLRQLHAKNADRAGSGERFDTHHLWGRYGLTLLLDCVDGSAGRAEHAAVAAHPASRLPWNALLVHLADAVLAGREGAPAAAETALGRALVVAAGCPPARHLGLGLVARTATRDGWGEPSRWLQEAERFYAAHGMHPAVRHFRSQLRDPGERVRQRRHGSADVPERLWRLGVTVREFEVLARLGRRRTNREIAAELHLSHRTVERHVANLLEKTQASNRRELAALLAREQRDPVGVSG</sequence>
<dbReference type="InterPro" id="IPR016032">
    <property type="entry name" value="Sig_transdc_resp-reg_C-effctor"/>
</dbReference>
<evidence type="ECO:0000313" key="7">
    <source>
        <dbReference type="Proteomes" id="UP000034838"/>
    </source>
</evidence>
<gene>
    <name evidence="6" type="ORF">VT52_011985</name>
</gene>
<dbReference type="RefSeq" id="WP_053055597.1">
    <property type="nucleotide sequence ID" value="NZ_LBDA02000024.1"/>
</dbReference>
<dbReference type="PRINTS" id="PR00038">
    <property type="entry name" value="HTHLUXR"/>
</dbReference>
<evidence type="ECO:0000256" key="2">
    <source>
        <dbReference type="ARBA" id="ARBA00023125"/>
    </source>
</evidence>
<dbReference type="EMBL" id="LBDA02000024">
    <property type="protein sequence ID" value="OIK27464.1"/>
    <property type="molecule type" value="Genomic_DNA"/>
</dbReference>
<dbReference type="InterPro" id="IPR036388">
    <property type="entry name" value="WH-like_DNA-bd_sf"/>
</dbReference>
<dbReference type="InterPro" id="IPR000792">
    <property type="entry name" value="Tscrpt_reg_LuxR_C"/>
</dbReference>
<dbReference type="Gene3D" id="1.10.10.10">
    <property type="entry name" value="Winged helix-like DNA-binding domain superfamily/Winged helix DNA-binding domain"/>
    <property type="match status" value="1"/>
</dbReference>
<protein>
    <recommendedName>
        <fullName evidence="5">HTH luxR-type domain-containing protein</fullName>
    </recommendedName>
</protein>
<evidence type="ECO:0000313" key="6">
    <source>
        <dbReference type="EMBL" id="OIK27464.1"/>
    </source>
</evidence>
<dbReference type="Proteomes" id="UP000034838">
    <property type="component" value="Unassembled WGS sequence"/>
</dbReference>
<dbReference type="PROSITE" id="PS50043">
    <property type="entry name" value="HTH_LUXR_2"/>
    <property type="match status" value="1"/>
</dbReference>
<dbReference type="Pfam" id="PF00196">
    <property type="entry name" value="GerE"/>
    <property type="match status" value="1"/>
</dbReference>
<reference evidence="6" key="1">
    <citation type="submission" date="2016-10" db="EMBL/GenBank/DDBJ databases">
        <title>Genome sequence of Streptomyces malaysiense MUSC 136.</title>
        <authorList>
            <person name="Lee L.-H."/>
            <person name="Ser H.-L."/>
        </authorList>
    </citation>
    <scope>NUCLEOTIDE SEQUENCE [LARGE SCALE GENOMIC DNA]</scope>
    <source>
        <strain evidence="6">MUSC 136</strain>
    </source>
</reference>
<feature type="compositionally biased region" description="Low complexity" evidence="4">
    <location>
        <begin position="49"/>
        <end position="66"/>
    </location>
</feature>
<dbReference type="PANTHER" id="PTHR44688:SF16">
    <property type="entry name" value="DNA-BINDING TRANSCRIPTIONAL ACTIVATOR DEVR_DOSR"/>
    <property type="match status" value="1"/>
</dbReference>
<dbReference type="AlphaFoldDB" id="A0A1J4Q5V0"/>
<dbReference type="GO" id="GO:0006355">
    <property type="term" value="P:regulation of DNA-templated transcription"/>
    <property type="evidence" value="ECO:0007669"/>
    <property type="project" value="InterPro"/>
</dbReference>
<organism evidence="6 7">
    <name type="scientific">Streptomyces malaysiense</name>
    <dbReference type="NCBI Taxonomy" id="1428626"/>
    <lineage>
        <taxon>Bacteria</taxon>
        <taxon>Bacillati</taxon>
        <taxon>Actinomycetota</taxon>
        <taxon>Actinomycetes</taxon>
        <taxon>Kitasatosporales</taxon>
        <taxon>Streptomycetaceae</taxon>
        <taxon>Streptomyces</taxon>
    </lineage>
</organism>